<keyword evidence="2" id="KW-0012">Acyltransferase</keyword>
<protein>
    <submittedName>
        <fullName evidence="4">GNAT family N-acetyltransferase/peptidase C39 family protein</fullName>
    </submittedName>
</protein>
<keyword evidence="5" id="KW-1185">Reference proteome</keyword>
<dbReference type="InterPro" id="IPR050832">
    <property type="entry name" value="Bact_Acetyltransf"/>
</dbReference>
<dbReference type="CDD" id="cd04301">
    <property type="entry name" value="NAT_SF"/>
    <property type="match status" value="1"/>
</dbReference>
<dbReference type="Pfam" id="PF00583">
    <property type="entry name" value="Acetyltransf_1"/>
    <property type="match status" value="1"/>
</dbReference>
<keyword evidence="1" id="KW-0808">Transferase</keyword>
<dbReference type="RefSeq" id="WP_143872684.1">
    <property type="nucleotide sequence ID" value="NZ_CP041660.1"/>
</dbReference>
<dbReference type="Gene3D" id="3.40.630.30">
    <property type="match status" value="1"/>
</dbReference>
<evidence type="ECO:0000313" key="5">
    <source>
        <dbReference type="Proteomes" id="UP001467690"/>
    </source>
</evidence>
<dbReference type="PANTHER" id="PTHR43877">
    <property type="entry name" value="AMINOALKYLPHOSPHONATE N-ACETYLTRANSFERASE-RELATED-RELATED"/>
    <property type="match status" value="1"/>
</dbReference>
<feature type="domain" description="N-acetyltransferase" evidence="3">
    <location>
        <begin position="3"/>
        <end position="149"/>
    </location>
</feature>
<dbReference type="InterPro" id="IPR000182">
    <property type="entry name" value="GNAT_dom"/>
</dbReference>
<dbReference type="InterPro" id="IPR016181">
    <property type="entry name" value="Acyl_CoA_acyltransferase"/>
</dbReference>
<accession>A0ABV1RKT2</accession>
<sequence>MSIQLRRAVADDLNALVNLEAESFDGDRISRRRLKHWLNASNGIFYIAEQNGDILGYALTILYKGSCLARLYSIATRPQARGMGLASRLIEECEASAYRKGRLYMRLEVAENNKNAIRLYQKLGYEEFGYYSDYYHDHQNAVRMQKRLRYEPIKLTTSPVAWYQQTTSFTCGPAAAMMAMNAVNAHYQPTQSDELQIWREATTIYMTSGHGGCHPLGLAIAMTRRGFQCEAFISVADTLFAEGVRSEHKRQILDCVEQDFKKQAEQLSIVVHNKAYHQQDIQTWLNDGKMILLLISTYRLDGQKAPHWVTVSGIDENCIYIHDPDPAQEEDNQLNCQYLPIERNNFAKMAKYGKNKLACAILVAK</sequence>
<dbReference type="PROSITE" id="PS51186">
    <property type="entry name" value="GNAT"/>
    <property type="match status" value="1"/>
</dbReference>
<comment type="caution">
    <text evidence="4">The sequence shown here is derived from an EMBL/GenBank/DDBJ whole genome shotgun (WGS) entry which is preliminary data.</text>
</comment>
<evidence type="ECO:0000313" key="4">
    <source>
        <dbReference type="EMBL" id="MER2493549.1"/>
    </source>
</evidence>
<name>A0ABV1RKT2_9ALTE</name>
<dbReference type="Proteomes" id="UP001467690">
    <property type="component" value="Unassembled WGS sequence"/>
</dbReference>
<proteinExistence type="predicted"/>
<reference evidence="4 5" key="1">
    <citation type="submission" date="2024-06" db="EMBL/GenBank/DDBJ databases">
        <authorList>
            <person name="Chen R.Y."/>
        </authorList>
    </citation>
    <scope>NUCLEOTIDE SEQUENCE [LARGE SCALE GENOMIC DNA]</scope>
    <source>
        <strain evidence="4 5">D2</strain>
    </source>
</reference>
<dbReference type="PANTHER" id="PTHR43877:SF2">
    <property type="entry name" value="AMINOALKYLPHOSPHONATE N-ACETYLTRANSFERASE-RELATED"/>
    <property type="match status" value="1"/>
</dbReference>
<evidence type="ECO:0000256" key="1">
    <source>
        <dbReference type="ARBA" id="ARBA00022679"/>
    </source>
</evidence>
<evidence type="ECO:0000259" key="3">
    <source>
        <dbReference type="PROSITE" id="PS51186"/>
    </source>
</evidence>
<dbReference type="EMBL" id="JBELOE010000265">
    <property type="protein sequence ID" value="MER2493549.1"/>
    <property type="molecule type" value="Genomic_DNA"/>
</dbReference>
<organism evidence="4 5">
    <name type="scientific">Catenovulum sediminis</name>
    <dbReference type="NCBI Taxonomy" id="1740262"/>
    <lineage>
        <taxon>Bacteria</taxon>
        <taxon>Pseudomonadati</taxon>
        <taxon>Pseudomonadota</taxon>
        <taxon>Gammaproteobacteria</taxon>
        <taxon>Alteromonadales</taxon>
        <taxon>Alteromonadaceae</taxon>
        <taxon>Catenovulum</taxon>
    </lineage>
</organism>
<dbReference type="Gene3D" id="3.90.70.10">
    <property type="entry name" value="Cysteine proteinases"/>
    <property type="match status" value="1"/>
</dbReference>
<dbReference type="Pfam" id="PF11814">
    <property type="entry name" value="DUF3335"/>
    <property type="match status" value="1"/>
</dbReference>
<dbReference type="SUPFAM" id="SSF55729">
    <property type="entry name" value="Acyl-CoA N-acyltransferases (Nat)"/>
    <property type="match status" value="1"/>
</dbReference>
<dbReference type="InterPro" id="IPR021770">
    <property type="entry name" value="DUF3335"/>
</dbReference>
<evidence type="ECO:0000256" key="2">
    <source>
        <dbReference type="ARBA" id="ARBA00023315"/>
    </source>
</evidence>
<gene>
    <name evidence="4" type="ORF">ABS311_16850</name>
</gene>